<evidence type="ECO:0000256" key="1">
    <source>
        <dbReference type="SAM" id="MobiDB-lite"/>
    </source>
</evidence>
<feature type="transmembrane region" description="Helical" evidence="2">
    <location>
        <begin position="404"/>
        <end position="427"/>
    </location>
</feature>
<keyword evidence="2" id="KW-1133">Transmembrane helix</keyword>
<accession>A0ABY9I4N1</accession>
<feature type="transmembrane region" description="Helical" evidence="2">
    <location>
        <begin position="154"/>
        <end position="173"/>
    </location>
</feature>
<sequence>MTERSPSLSAVRGRPAVLASALLRGAVAAGLGLGSVAVLVMVLWISSPGADSGPGEAVHTAVGLWLLAHGAELIRTDTLTGTPAPVGVVPLLFAALPVWLVHRAARDVLRPDEGHGALSPGGAFALVTGGYLLVGAPVALYARGSSLSAEPLSLLFPAVLVVAGAAAAGVWAASGRRLGSPPSWAPARLHEAMARSRFVRRARVVGRSAAAGVMVLLGGGALVVAAALVWHADPVQDSFLRLSGDWAGRFAVLFLALLLVPNAAVWGAAYGLGPGFALGTASTVSPVAFAGRPALPDFPLLAAVPAEGAGTPLNWATAAVPVAAALTVAWLTVRRAAPADAAPADAAPADAAPADAGREEAWSLRETAFTAALGAVGCGIGAALLAAAAGGPLGTRALAEFGPVWWLTGAAALAWTAALGVPMALLLRAWRTRGRTAPERSAAEAATGPGTAEETEEVQGSAEAGEGATPTGRGWGPRWGHRKTDADAADAVDTEDAAETGTDPVPGHGPASRPAPALVPVSASGSPESSSPGPAAPGDEDGELYDFLPTDPWHAKAAGERADRPAEAGPVHPPDATS</sequence>
<dbReference type="EMBL" id="CP120992">
    <property type="protein sequence ID" value="WLQ41172.1"/>
    <property type="molecule type" value="Genomic_DNA"/>
</dbReference>
<feature type="compositionally biased region" description="Basic and acidic residues" evidence="1">
    <location>
        <begin position="553"/>
        <end position="566"/>
    </location>
</feature>
<feature type="transmembrane region" description="Helical" evidence="2">
    <location>
        <begin position="204"/>
        <end position="230"/>
    </location>
</feature>
<dbReference type="Pfam" id="PF19877">
    <property type="entry name" value="DUF6350"/>
    <property type="match status" value="1"/>
</dbReference>
<feature type="transmembrane region" description="Helical" evidence="2">
    <location>
        <begin position="250"/>
        <end position="269"/>
    </location>
</feature>
<protein>
    <submittedName>
        <fullName evidence="3">DUF6350 family protein</fullName>
    </submittedName>
</protein>
<reference evidence="3 4" key="1">
    <citation type="submission" date="2023-03" db="EMBL/GenBank/DDBJ databases">
        <title>Isolation and description of six Streptomyces strains from soil environments, able to metabolize different microbial glucans.</title>
        <authorList>
            <person name="Widen T."/>
            <person name="Larsbrink J."/>
        </authorList>
    </citation>
    <scope>NUCLEOTIDE SEQUENCE [LARGE SCALE GENOMIC DNA]</scope>
    <source>
        <strain evidence="3 4">Mut2</strain>
    </source>
</reference>
<feature type="transmembrane region" description="Helical" evidence="2">
    <location>
        <begin position="368"/>
        <end position="389"/>
    </location>
</feature>
<dbReference type="Proteomes" id="UP001229952">
    <property type="component" value="Chromosome"/>
</dbReference>
<evidence type="ECO:0000256" key="2">
    <source>
        <dbReference type="SAM" id="Phobius"/>
    </source>
</evidence>
<keyword evidence="4" id="KW-1185">Reference proteome</keyword>
<proteinExistence type="predicted"/>
<feature type="transmembrane region" description="Helical" evidence="2">
    <location>
        <begin position="84"/>
        <end position="102"/>
    </location>
</feature>
<evidence type="ECO:0000313" key="4">
    <source>
        <dbReference type="Proteomes" id="UP001229952"/>
    </source>
</evidence>
<feature type="compositionally biased region" description="Low complexity" evidence="1">
    <location>
        <begin position="522"/>
        <end position="537"/>
    </location>
</feature>
<dbReference type="RefSeq" id="WP_306087836.1">
    <property type="nucleotide sequence ID" value="NZ_CP120992.1"/>
</dbReference>
<organism evidence="3 4">
    <name type="scientific">Streptomyces laculatispora</name>
    <dbReference type="NCBI Taxonomy" id="887464"/>
    <lineage>
        <taxon>Bacteria</taxon>
        <taxon>Bacillati</taxon>
        <taxon>Actinomycetota</taxon>
        <taxon>Actinomycetes</taxon>
        <taxon>Kitasatosporales</taxon>
        <taxon>Streptomycetaceae</taxon>
        <taxon>Streptomyces</taxon>
    </lineage>
</organism>
<feature type="compositionally biased region" description="Acidic residues" evidence="1">
    <location>
        <begin position="487"/>
        <end position="498"/>
    </location>
</feature>
<feature type="compositionally biased region" description="Low complexity" evidence="1">
    <location>
        <begin position="443"/>
        <end position="452"/>
    </location>
</feature>
<feature type="transmembrane region" description="Helical" evidence="2">
    <location>
        <begin position="123"/>
        <end position="142"/>
    </location>
</feature>
<gene>
    <name evidence="3" type="ORF">P8A22_14970</name>
</gene>
<keyword evidence="2" id="KW-0812">Transmembrane</keyword>
<feature type="transmembrane region" description="Helical" evidence="2">
    <location>
        <begin position="21"/>
        <end position="45"/>
    </location>
</feature>
<feature type="region of interest" description="Disordered" evidence="1">
    <location>
        <begin position="435"/>
        <end position="578"/>
    </location>
</feature>
<dbReference type="InterPro" id="IPR045931">
    <property type="entry name" value="DUF6350"/>
</dbReference>
<keyword evidence="2" id="KW-0472">Membrane</keyword>
<evidence type="ECO:0000313" key="3">
    <source>
        <dbReference type="EMBL" id="WLQ41172.1"/>
    </source>
</evidence>
<name>A0ABY9I4N1_9ACTN</name>